<dbReference type="InterPro" id="IPR013446">
    <property type="entry name" value="G1P_cyt_trans-like"/>
</dbReference>
<dbReference type="CDD" id="cd02524">
    <property type="entry name" value="G1P_cytidylyltransferase"/>
    <property type="match status" value="1"/>
</dbReference>
<evidence type="ECO:0000313" key="3">
    <source>
        <dbReference type="Proteomes" id="UP001628091"/>
    </source>
</evidence>
<accession>A0ABQ0H1C9</accession>
<gene>
    <name evidence="2" type="primary">rfbF</name>
    <name evidence="2" type="ORF">PPNSA23_26750</name>
</gene>
<keyword evidence="2" id="KW-0808">Transferase</keyword>
<proteinExistence type="predicted"/>
<dbReference type="InterPro" id="IPR005835">
    <property type="entry name" value="NTP_transferase_dom"/>
</dbReference>
<dbReference type="EMBL" id="BAAFZP010000001">
    <property type="protein sequence ID" value="GAB1582732.1"/>
    <property type="molecule type" value="Genomic_DNA"/>
</dbReference>
<dbReference type="GO" id="GO:0016779">
    <property type="term" value="F:nucleotidyltransferase activity"/>
    <property type="evidence" value="ECO:0007669"/>
    <property type="project" value="UniProtKB-KW"/>
</dbReference>
<keyword evidence="3" id="KW-1185">Reference proteome</keyword>
<reference evidence="2 3" key="1">
    <citation type="submission" date="2024-10" db="EMBL/GenBank/DDBJ databases">
        <title>Isolation, draft genome sequencing and identification of Phyllobacterium sp. NSA23, isolated from leaf soil.</title>
        <authorList>
            <person name="Akita H."/>
        </authorList>
    </citation>
    <scope>NUCLEOTIDE SEQUENCE [LARGE SCALE GENOMIC DNA]</scope>
    <source>
        <strain evidence="2 3">NSA23</strain>
    </source>
</reference>
<dbReference type="PANTHER" id="PTHR47183">
    <property type="entry name" value="GLUCOSE-1-PHOSPHATE CYTIDYLYLTRANSFERASE-RELATED"/>
    <property type="match status" value="1"/>
</dbReference>
<evidence type="ECO:0000259" key="1">
    <source>
        <dbReference type="Pfam" id="PF00483"/>
    </source>
</evidence>
<dbReference type="SUPFAM" id="SSF53448">
    <property type="entry name" value="Nucleotide-diphospho-sugar transferases"/>
    <property type="match status" value="1"/>
</dbReference>
<keyword evidence="2" id="KW-0548">Nucleotidyltransferase</keyword>
<dbReference type="PANTHER" id="PTHR47183:SF1">
    <property type="entry name" value="GLUCOSE-1-PHOSPHATE CYTIDYLYLTRANSFERASE"/>
    <property type="match status" value="1"/>
</dbReference>
<comment type="caution">
    <text evidence="2">The sequence shown here is derived from an EMBL/GenBank/DDBJ whole genome shotgun (WGS) entry which is preliminary data.</text>
</comment>
<name>A0ABQ0H1C9_9HYPH</name>
<sequence length="270" mass="30296">MKVVIFAGGYGSRLTEETTLRPKPMVEIGGRPIIWHIMKIYSHYGFTDFTVLAGYKAEFIKSYFLNYFMINSDFTADLATGEITWKRRCSENWKITVLDTGLDTMTGGRLKRARDVIGNERFLLTYGDGVSDINIPAAIEAHEKGGNWITLTAVTQPGRYGALGLSEDASKVRAFREKAAGDGGLINGGFFVVEPDVFDLIDGDQTVWEEEPMERVIERGKLGAYWHRGYWQSMDSLRDKMVLEKEWASGKAPWKLWTEAAEKAGDQVGA</sequence>
<feature type="domain" description="Nucleotidyl transferase" evidence="1">
    <location>
        <begin position="2"/>
        <end position="210"/>
    </location>
</feature>
<dbReference type="Gene3D" id="3.90.550.10">
    <property type="entry name" value="Spore Coat Polysaccharide Biosynthesis Protein SpsA, Chain A"/>
    <property type="match status" value="1"/>
</dbReference>
<organism evidence="2 3">
    <name type="scientific">Phyllobacterium phragmitis</name>
    <dbReference type="NCBI Taxonomy" id="2670329"/>
    <lineage>
        <taxon>Bacteria</taxon>
        <taxon>Pseudomonadati</taxon>
        <taxon>Pseudomonadota</taxon>
        <taxon>Alphaproteobacteria</taxon>
        <taxon>Hyphomicrobiales</taxon>
        <taxon>Phyllobacteriaceae</taxon>
        <taxon>Phyllobacterium</taxon>
    </lineage>
</organism>
<dbReference type="InterPro" id="IPR029044">
    <property type="entry name" value="Nucleotide-diphossugar_trans"/>
</dbReference>
<dbReference type="NCBIfam" id="TIGR02623">
    <property type="entry name" value="G1P_cyt_trans"/>
    <property type="match status" value="1"/>
</dbReference>
<dbReference type="Pfam" id="PF00483">
    <property type="entry name" value="NTP_transferase"/>
    <property type="match status" value="1"/>
</dbReference>
<dbReference type="Proteomes" id="UP001628091">
    <property type="component" value="Unassembled WGS sequence"/>
</dbReference>
<dbReference type="InterPro" id="IPR046981">
    <property type="entry name" value="G1P_cyt_trans"/>
</dbReference>
<protein>
    <submittedName>
        <fullName evidence="2">Glucose-1-phosphate cytidylyltransferase</fullName>
    </submittedName>
</protein>
<dbReference type="RefSeq" id="WP_183430695.1">
    <property type="nucleotide sequence ID" value="NZ_BAAFZP010000001.1"/>
</dbReference>
<evidence type="ECO:0000313" key="2">
    <source>
        <dbReference type="EMBL" id="GAB1582732.1"/>
    </source>
</evidence>